<evidence type="ECO:0000256" key="1">
    <source>
        <dbReference type="SAM" id="MobiDB-lite"/>
    </source>
</evidence>
<accession>A0A9W4MIR8</accession>
<dbReference type="Proteomes" id="UP001153328">
    <property type="component" value="Unassembled WGS sequence"/>
</dbReference>
<proteinExistence type="predicted"/>
<dbReference type="EMBL" id="CAJVAX010000019">
    <property type="protein sequence ID" value="CAG7651762.1"/>
    <property type="molecule type" value="Genomic_DNA"/>
</dbReference>
<gene>
    <name evidence="2" type="ORF">SBRY_50696</name>
</gene>
<name>A0A9W4MIR8_9ACTN</name>
<organism evidence="2 3">
    <name type="scientific">Actinacidiphila bryophytorum</name>
    <dbReference type="NCBI Taxonomy" id="1436133"/>
    <lineage>
        <taxon>Bacteria</taxon>
        <taxon>Bacillati</taxon>
        <taxon>Actinomycetota</taxon>
        <taxon>Actinomycetes</taxon>
        <taxon>Kitasatosporales</taxon>
        <taxon>Streptomycetaceae</taxon>
        <taxon>Actinacidiphila</taxon>
    </lineage>
</organism>
<feature type="compositionally biased region" description="Basic and acidic residues" evidence="1">
    <location>
        <begin position="39"/>
        <end position="52"/>
    </location>
</feature>
<feature type="region of interest" description="Disordered" evidence="1">
    <location>
        <begin position="1"/>
        <end position="93"/>
    </location>
</feature>
<evidence type="ECO:0000313" key="3">
    <source>
        <dbReference type="Proteomes" id="UP001153328"/>
    </source>
</evidence>
<reference evidence="2" key="1">
    <citation type="submission" date="2021-06" db="EMBL/GenBank/DDBJ databases">
        <authorList>
            <person name="Arsene-Ploetze F."/>
        </authorList>
    </citation>
    <scope>NUCLEOTIDE SEQUENCE</scope>
    <source>
        <strain evidence="2">SBRY1</strain>
    </source>
</reference>
<dbReference type="AlphaFoldDB" id="A0A9W4MIR8"/>
<protein>
    <submittedName>
        <fullName evidence="2">Uncharacterized protein</fullName>
    </submittedName>
</protein>
<feature type="compositionally biased region" description="Basic and acidic residues" evidence="1">
    <location>
        <begin position="1"/>
        <end position="29"/>
    </location>
</feature>
<keyword evidence="3" id="KW-1185">Reference proteome</keyword>
<sequence>MREGHQGGEGPDGRGEEEGRGPDPEEVGRLCHRPRRRLLRDAAEEHSPDPDRHAHRHTDHRRAAGAVADAGRAEPGPELHVGPAVRPGGVGSS</sequence>
<evidence type="ECO:0000313" key="2">
    <source>
        <dbReference type="EMBL" id="CAG7651762.1"/>
    </source>
</evidence>
<comment type="caution">
    <text evidence="2">The sequence shown here is derived from an EMBL/GenBank/DDBJ whole genome shotgun (WGS) entry which is preliminary data.</text>
</comment>